<dbReference type="GO" id="GO:0017004">
    <property type="term" value="P:cytochrome complex assembly"/>
    <property type="evidence" value="ECO:0007669"/>
    <property type="project" value="UniProtKB-KW"/>
</dbReference>
<feature type="region of interest" description="Disordered" evidence="8">
    <location>
        <begin position="134"/>
        <end position="162"/>
    </location>
</feature>
<name>A0AA90YW25_9RHOB</name>
<keyword evidence="3 7" id="KW-0479">Metal-binding</keyword>
<keyword evidence="4 7" id="KW-0732">Signal</keyword>
<dbReference type="InterPro" id="IPR038297">
    <property type="entry name" value="CcmH/CycL/NrfF/Ccl2_sf"/>
</dbReference>
<dbReference type="AlphaFoldDB" id="A0AA90YW25"/>
<dbReference type="GO" id="GO:0046872">
    <property type="term" value="F:metal ion binding"/>
    <property type="evidence" value="ECO:0007669"/>
    <property type="project" value="UniProtKB-KW"/>
</dbReference>
<dbReference type="GO" id="GO:0005886">
    <property type="term" value="C:plasma membrane"/>
    <property type="evidence" value="ECO:0007669"/>
    <property type="project" value="TreeGrafter"/>
</dbReference>
<feature type="compositionally biased region" description="Basic and acidic residues" evidence="8">
    <location>
        <begin position="139"/>
        <end position="162"/>
    </location>
</feature>
<evidence type="ECO:0000256" key="2">
    <source>
        <dbReference type="ARBA" id="ARBA00022617"/>
    </source>
</evidence>
<dbReference type="PANTHER" id="PTHR47870">
    <property type="entry name" value="CYTOCHROME C-TYPE BIOGENESIS PROTEIN CCMH"/>
    <property type="match status" value="1"/>
</dbReference>
<evidence type="ECO:0000256" key="5">
    <source>
        <dbReference type="ARBA" id="ARBA00022748"/>
    </source>
</evidence>
<keyword evidence="7" id="KW-0472">Membrane</keyword>
<keyword evidence="7" id="KW-1133">Transmembrane helix</keyword>
<evidence type="ECO:0000313" key="10">
    <source>
        <dbReference type="EMBL" id="NOE20461.1"/>
    </source>
</evidence>
<dbReference type="Pfam" id="PF03918">
    <property type="entry name" value="CcmH"/>
    <property type="match status" value="1"/>
</dbReference>
<feature type="domain" description="CcmH/CycL/Ccl2/NrfF N-terminal" evidence="9">
    <location>
        <begin position="11"/>
        <end position="141"/>
    </location>
</feature>
<reference evidence="10" key="1">
    <citation type="submission" date="2019-12" db="EMBL/GenBank/DDBJ databases">
        <title>Ruegeria JWLKs population differentiation of coral mucus and skeleton niches.</title>
        <authorList>
            <person name="Luo D."/>
        </authorList>
    </citation>
    <scope>NUCLEOTIDE SEQUENCE</scope>
    <source>
        <strain evidence="10">HKCCD6181</strain>
    </source>
</reference>
<dbReference type="CDD" id="cd16378">
    <property type="entry name" value="CcmH_N"/>
    <property type="match status" value="1"/>
</dbReference>
<dbReference type="RefSeq" id="WP_170602091.1">
    <property type="nucleotide sequence ID" value="NZ_WVRA01000010.1"/>
</dbReference>
<accession>A0AA90YW25</accession>
<feature type="transmembrane region" description="Helical" evidence="7">
    <location>
        <begin position="106"/>
        <end position="128"/>
    </location>
</feature>
<comment type="function">
    <text evidence="7">Possible subunit of a heme lyase.</text>
</comment>
<keyword evidence="5" id="KW-0201">Cytochrome c-type biogenesis</keyword>
<evidence type="ECO:0000256" key="1">
    <source>
        <dbReference type="ARBA" id="ARBA00010342"/>
    </source>
</evidence>
<evidence type="ECO:0000256" key="6">
    <source>
        <dbReference type="ARBA" id="ARBA00023004"/>
    </source>
</evidence>
<feature type="chain" id="PRO_5041518029" description="Cytochrome c-type biogenesis protein" evidence="7">
    <location>
        <begin position="23"/>
        <end position="162"/>
    </location>
</feature>
<feature type="signal peptide" evidence="7">
    <location>
        <begin position="1"/>
        <end position="22"/>
    </location>
</feature>
<keyword evidence="2 7" id="KW-0349">Heme</keyword>
<organism evidence="10 11">
    <name type="scientific">Ruegeria atlantica</name>
    <dbReference type="NCBI Taxonomy" id="81569"/>
    <lineage>
        <taxon>Bacteria</taxon>
        <taxon>Pseudomonadati</taxon>
        <taxon>Pseudomonadota</taxon>
        <taxon>Alphaproteobacteria</taxon>
        <taxon>Rhodobacterales</taxon>
        <taxon>Roseobacteraceae</taxon>
        <taxon>Ruegeria</taxon>
    </lineage>
</organism>
<dbReference type="Proteomes" id="UP000597886">
    <property type="component" value="Unassembled WGS sequence"/>
</dbReference>
<dbReference type="InterPro" id="IPR051263">
    <property type="entry name" value="C-type_cytochrome_biogenesis"/>
</dbReference>
<dbReference type="PANTHER" id="PTHR47870:SF1">
    <property type="entry name" value="CYTOCHROME C-TYPE BIOGENESIS PROTEIN CCMH"/>
    <property type="match status" value="1"/>
</dbReference>
<keyword evidence="7" id="KW-0812">Transmembrane</keyword>
<evidence type="ECO:0000256" key="8">
    <source>
        <dbReference type="SAM" id="MobiDB-lite"/>
    </source>
</evidence>
<comment type="similarity">
    <text evidence="1 7">Belongs to the CcmH/CycL/Ccl2/NrfF family.</text>
</comment>
<comment type="caution">
    <text evidence="10">The sequence shown here is derived from an EMBL/GenBank/DDBJ whole genome shotgun (WGS) entry which is preliminary data.</text>
</comment>
<evidence type="ECO:0000256" key="3">
    <source>
        <dbReference type="ARBA" id="ARBA00022723"/>
    </source>
</evidence>
<evidence type="ECO:0000256" key="4">
    <source>
        <dbReference type="ARBA" id="ARBA00022729"/>
    </source>
</evidence>
<dbReference type="EMBL" id="WVRA01000010">
    <property type="protein sequence ID" value="NOE20461.1"/>
    <property type="molecule type" value="Genomic_DNA"/>
</dbReference>
<keyword evidence="6 7" id="KW-0408">Iron</keyword>
<evidence type="ECO:0000259" key="9">
    <source>
        <dbReference type="Pfam" id="PF03918"/>
    </source>
</evidence>
<dbReference type="Gene3D" id="1.10.8.640">
    <property type="entry name" value="Cytochrome C biogenesis protein"/>
    <property type="match status" value="1"/>
</dbReference>
<dbReference type="InterPro" id="IPR005616">
    <property type="entry name" value="CcmH/CycL/Ccl2/NrfF_N"/>
</dbReference>
<proteinExistence type="inferred from homology"/>
<protein>
    <recommendedName>
        <fullName evidence="7">Cytochrome c-type biogenesis protein</fullName>
    </recommendedName>
</protein>
<sequence>MIRRIVITAVTLATLVSQPAFAVEPDEILVDPVLEERARAISKQVRCVVCQNQDIDSSNAGVARDLRLLVRERLVAGDSDQQVMDFLVARYGDYVLFNPPWKPSTYILWVAPIVILGLGGIATAAVLTQNARRYRKSRKQETERGASEERNPENHSLTEPRA</sequence>
<evidence type="ECO:0000313" key="11">
    <source>
        <dbReference type="Proteomes" id="UP000597886"/>
    </source>
</evidence>
<evidence type="ECO:0000256" key="7">
    <source>
        <dbReference type="RuleBase" id="RU364112"/>
    </source>
</evidence>
<gene>
    <name evidence="10" type="ORF">GS634_20230</name>
</gene>